<evidence type="ECO:0000313" key="2">
    <source>
        <dbReference type="Proteomes" id="UP000530928"/>
    </source>
</evidence>
<reference evidence="1 2" key="1">
    <citation type="submission" date="2020-07" db="EMBL/GenBank/DDBJ databases">
        <title>Genomic Encyclopedia of Type Strains, Phase IV (KMG-IV): sequencing the most valuable type-strain genomes for metagenomic binning, comparative biology and taxonomic classification.</title>
        <authorList>
            <person name="Goeker M."/>
        </authorList>
    </citation>
    <scope>NUCLEOTIDE SEQUENCE [LARGE SCALE GENOMIC DNA]</scope>
    <source>
        <strain evidence="1 2">DSM 45533</strain>
    </source>
</reference>
<evidence type="ECO:0000313" key="1">
    <source>
        <dbReference type="EMBL" id="MBA2897701.1"/>
    </source>
</evidence>
<sequence length="89" mass="9698">MDTVAQVSREELLACSDLPDEPLRDPVIMHTYLLGRVHGVLHRLLDWGVRAELGEAGSRPTEIAVDLGALFQLGFDAGLIRMTSAAVDE</sequence>
<dbReference type="AlphaFoldDB" id="A0A7W0HWD1"/>
<accession>A0A7W0HWD1</accession>
<gene>
    <name evidence="1" type="ORF">HNR30_009107</name>
</gene>
<dbReference type="EMBL" id="JACDUR010000013">
    <property type="protein sequence ID" value="MBA2897701.1"/>
    <property type="molecule type" value="Genomic_DNA"/>
</dbReference>
<dbReference type="RefSeq" id="WP_181616394.1">
    <property type="nucleotide sequence ID" value="NZ_BAABAM010000015.1"/>
</dbReference>
<protein>
    <submittedName>
        <fullName evidence="1">Uncharacterized protein</fullName>
    </submittedName>
</protein>
<comment type="caution">
    <text evidence="1">The sequence shown here is derived from an EMBL/GenBank/DDBJ whole genome shotgun (WGS) entry which is preliminary data.</text>
</comment>
<dbReference type="Proteomes" id="UP000530928">
    <property type="component" value="Unassembled WGS sequence"/>
</dbReference>
<proteinExistence type="predicted"/>
<organism evidence="1 2">
    <name type="scientific">Nonomuraea soli</name>
    <dbReference type="NCBI Taxonomy" id="1032476"/>
    <lineage>
        <taxon>Bacteria</taxon>
        <taxon>Bacillati</taxon>
        <taxon>Actinomycetota</taxon>
        <taxon>Actinomycetes</taxon>
        <taxon>Streptosporangiales</taxon>
        <taxon>Streptosporangiaceae</taxon>
        <taxon>Nonomuraea</taxon>
    </lineage>
</organism>
<name>A0A7W0HWD1_9ACTN</name>
<keyword evidence="2" id="KW-1185">Reference proteome</keyword>